<evidence type="ECO:0000313" key="11">
    <source>
        <dbReference type="EMBL" id="GAH69564.1"/>
    </source>
</evidence>
<evidence type="ECO:0000256" key="6">
    <source>
        <dbReference type="ARBA" id="ARBA00034617"/>
    </source>
</evidence>
<evidence type="ECO:0000256" key="2">
    <source>
        <dbReference type="ARBA" id="ARBA00022801"/>
    </source>
</evidence>
<dbReference type="InterPro" id="IPR014017">
    <property type="entry name" value="DNA_helicase_UvrD-like_C"/>
</dbReference>
<dbReference type="InterPro" id="IPR027417">
    <property type="entry name" value="P-loop_NTPase"/>
</dbReference>
<feature type="domain" description="UvrD-like helicase C-terminal" evidence="10">
    <location>
        <begin position="90"/>
        <end position="261"/>
    </location>
</feature>
<dbReference type="Pfam" id="PF00580">
    <property type="entry name" value="UvrD-helicase"/>
    <property type="match status" value="1"/>
</dbReference>
<evidence type="ECO:0000256" key="8">
    <source>
        <dbReference type="ARBA" id="ARBA00048988"/>
    </source>
</evidence>
<name>X1ITZ0_9ZZZZ</name>
<evidence type="ECO:0000256" key="4">
    <source>
        <dbReference type="ARBA" id="ARBA00022840"/>
    </source>
</evidence>
<dbReference type="GO" id="GO:0005829">
    <property type="term" value="C:cytosol"/>
    <property type="evidence" value="ECO:0007669"/>
    <property type="project" value="TreeGrafter"/>
</dbReference>
<organism evidence="11">
    <name type="scientific">marine sediment metagenome</name>
    <dbReference type="NCBI Taxonomy" id="412755"/>
    <lineage>
        <taxon>unclassified sequences</taxon>
        <taxon>metagenomes</taxon>
        <taxon>ecological metagenomes</taxon>
    </lineage>
</organism>
<dbReference type="AlphaFoldDB" id="X1ITZ0"/>
<feature type="non-terminal residue" evidence="11">
    <location>
        <position position="1"/>
    </location>
</feature>
<dbReference type="SUPFAM" id="SSF52540">
    <property type="entry name" value="P-loop containing nucleoside triphosphate hydrolases"/>
    <property type="match status" value="1"/>
</dbReference>
<evidence type="ECO:0000256" key="1">
    <source>
        <dbReference type="ARBA" id="ARBA00022741"/>
    </source>
</evidence>
<keyword evidence="4" id="KW-0067">ATP-binding</keyword>
<comment type="caution">
    <text evidence="11">The sequence shown here is derived from an EMBL/GenBank/DDBJ whole genome shotgun (WGS) entry which is preliminary data.</text>
</comment>
<dbReference type="InterPro" id="IPR014016">
    <property type="entry name" value="UvrD-like_ATP-bd"/>
</dbReference>
<sequence length="261" mass="30080">NKLLDEKLIAKNIAEKIKYVLVDEYQDTNFIQAEIILKIAKINQNIMVVGDDAQSIYSFRGANFKNLLNFGDKFKKIQKYKITYNYRSTPEILNLANNSIENNKNQFHKKMIPTRKSSKNPKCIIVDSGEEQAKYVVKEILNYKNDGLDLSEIAVLYRSNYHSLRLQKELQAKKIPFEVRSGLSFFEQAHIKDALAHFTIIFNPFNKLAWNRIFSIIPGLGRKNSQKILDILSDFKEPLKKLTDIDFISSKIIGAKISGKT</sequence>
<dbReference type="InterPro" id="IPR000212">
    <property type="entry name" value="DNA_helicase_UvrD/REP"/>
</dbReference>
<keyword evidence="5" id="KW-0413">Isomerase</keyword>
<dbReference type="PANTHER" id="PTHR11070">
    <property type="entry name" value="UVRD / RECB / PCRA DNA HELICASE FAMILY MEMBER"/>
    <property type="match status" value="1"/>
</dbReference>
<dbReference type="Pfam" id="PF13361">
    <property type="entry name" value="UvrD_C"/>
    <property type="match status" value="1"/>
</dbReference>
<evidence type="ECO:0000256" key="5">
    <source>
        <dbReference type="ARBA" id="ARBA00023235"/>
    </source>
</evidence>
<protein>
    <recommendedName>
        <fullName evidence="7">DNA 3'-5' helicase</fullName>
        <ecNumber evidence="7">5.6.2.4</ecNumber>
    </recommendedName>
</protein>
<feature type="non-terminal residue" evidence="11">
    <location>
        <position position="261"/>
    </location>
</feature>
<reference evidence="11" key="1">
    <citation type="journal article" date="2014" name="Front. Microbiol.">
        <title>High frequency of phylogenetically diverse reductive dehalogenase-homologous genes in deep subseafloor sedimentary metagenomes.</title>
        <authorList>
            <person name="Kawai M."/>
            <person name="Futagami T."/>
            <person name="Toyoda A."/>
            <person name="Takaki Y."/>
            <person name="Nishi S."/>
            <person name="Hori S."/>
            <person name="Arai W."/>
            <person name="Tsubouchi T."/>
            <person name="Morono Y."/>
            <person name="Uchiyama I."/>
            <person name="Ito T."/>
            <person name="Fujiyama A."/>
            <person name="Inagaki F."/>
            <person name="Takami H."/>
        </authorList>
    </citation>
    <scope>NUCLEOTIDE SEQUENCE</scope>
    <source>
        <strain evidence="11">Expedition CK06-06</strain>
    </source>
</reference>
<dbReference type="Gene3D" id="1.10.486.10">
    <property type="entry name" value="PCRA, domain 4"/>
    <property type="match status" value="1"/>
</dbReference>
<dbReference type="GO" id="GO:0043138">
    <property type="term" value="F:3'-5' DNA helicase activity"/>
    <property type="evidence" value="ECO:0007669"/>
    <property type="project" value="UniProtKB-EC"/>
</dbReference>
<dbReference type="EMBL" id="BARU01032309">
    <property type="protein sequence ID" value="GAH69564.1"/>
    <property type="molecule type" value="Genomic_DNA"/>
</dbReference>
<dbReference type="PROSITE" id="PS51217">
    <property type="entry name" value="UVRD_HELICASE_CTER"/>
    <property type="match status" value="1"/>
</dbReference>
<evidence type="ECO:0000256" key="3">
    <source>
        <dbReference type="ARBA" id="ARBA00022806"/>
    </source>
</evidence>
<dbReference type="EC" id="5.6.2.4" evidence="7"/>
<dbReference type="GO" id="GO:0003677">
    <property type="term" value="F:DNA binding"/>
    <property type="evidence" value="ECO:0007669"/>
    <property type="project" value="InterPro"/>
</dbReference>
<keyword evidence="2" id="KW-0378">Hydrolase</keyword>
<accession>X1ITZ0</accession>
<dbReference type="Gene3D" id="3.40.50.300">
    <property type="entry name" value="P-loop containing nucleotide triphosphate hydrolases"/>
    <property type="match status" value="2"/>
</dbReference>
<dbReference type="GO" id="GO:0000725">
    <property type="term" value="P:recombinational repair"/>
    <property type="evidence" value="ECO:0007669"/>
    <property type="project" value="TreeGrafter"/>
</dbReference>
<gene>
    <name evidence="11" type="ORF">S03H2_50968</name>
</gene>
<proteinExistence type="predicted"/>
<keyword evidence="3" id="KW-0347">Helicase</keyword>
<dbReference type="PANTHER" id="PTHR11070:SF3">
    <property type="entry name" value="DNA 3'-5' HELICASE"/>
    <property type="match status" value="1"/>
</dbReference>
<dbReference type="GO" id="GO:0016787">
    <property type="term" value="F:hydrolase activity"/>
    <property type="evidence" value="ECO:0007669"/>
    <property type="project" value="UniProtKB-KW"/>
</dbReference>
<feature type="domain" description="UvrD-like helicase ATP-binding" evidence="9">
    <location>
        <begin position="1"/>
        <end position="89"/>
    </location>
</feature>
<evidence type="ECO:0000259" key="10">
    <source>
        <dbReference type="PROSITE" id="PS51217"/>
    </source>
</evidence>
<comment type="catalytic activity">
    <reaction evidence="8">
        <text>ATP + H2O = ADP + phosphate + H(+)</text>
        <dbReference type="Rhea" id="RHEA:13065"/>
        <dbReference type="ChEBI" id="CHEBI:15377"/>
        <dbReference type="ChEBI" id="CHEBI:15378"/>
        <dbReference type="ChEBI" id="CHEBI:30616"/>
        <dbReference type="ChEBI" id="CHEBI:43474"/>
        <dbReference type="ChEBI" id="CHEBI:456216"/>
        <dbReference type="EC" id="5.6.2.4"/>
    </reaction>
</comment>
<comment type="catalytic activity">
    <reaction evidence="6">
        <text>Couples ATP hydrolysis with the unwinding of duplex DNA by translocating in the 3'-5' direction.</text>
        <dbReference type="EC" id="5.6.2.4"/>
    </reaction>
</comment>
<dbReference type="GO" id="GO:0005524">
    <property type="term" value="F:ATP binding"/>
    <property type="evidence" value="ECO:0007669"/>
    <property type="project" value="UniProtKB-KW"/>
</dbReference>
<keyword evidence="1" id="KW-0547">Nucleotide-binding</keyword>
<evidence type="ECO:0000256" key="7">
    <source>
        <dbReference type="ARBA" id="ARBA00034808"/>
    </source>
</evidence>
<evidence type="ECO:0000259" key="9">
    <source>
        <dbReference type="PROSITE" id="PS51198"/>
    </source>
</evidence>
<dbReference type="PROSITE" id="PS51198">
    <property type="entry name" value="UVRD_HELICASE_ATP_BIND"/>
    <property type="match status" value="1"/>
</dbReference>